<dbReference type="AlphaFoldDB" id="A0A806FZV2"/>
<name>A0A806FZV2_BIFAN</name>
<evidence type="ECO:0000313" key="2">
    <source>
        <dbReference type="Proteomes" id="UP000008394"/>
    </source>
</evidence>
<dbReference type="KEGG" id="bnm:BALAC2494_02070"/>
<reference evidence="1 2" key="1">
    <citation type="journal article" date="2011" name="J. Bacteriol.">
        <title>Genome Sequence of the Probiotic Strain Bifidobacterium animalis subsp. lactis CNCM I-2494.</title>
        <authorList>
            <person name="Chervaux C."/>
            <person name="Grimaldi C."/>
            <person name="Bolotin A."/>
            <person name="Quinquis B."/>
            <person name="Legrain-Raspaud S."/>
            <person name="van Hylckama Vlieg J.E."/>
            <person name="Denariaz G."/>
            <person name="Smokvina T."/>
        </authorList>
    </citation>
    <scope>NUCLEOTIDE SEQUENCE [LARGE SCALE GENOMIC DNA]</scope>
    <source>
        <strain evidence="1 2">CNCM I-2494</strain>
    </source>
</reference>
<gene>
    <name evidence="1" type="ORF">BALAC2494_02070</name>
</gene>
<proteinExistence type="predicted"/>
<accession>A0A806FZV2</accession>
<evidence type="ECO:0000313" key="1">
    <source>
        <dbReference type="EMBL" id="AEK30960.1"/>
    </source>
</evidence>
<organism evidence="1 2">
    <name type="scientific">Bifidobacterium animalis subsp. lactis CNCM I-2494</name>
    <dbReference type="NCBI Taxonomy" id="1042403"/>
    <lineage>
        <taxon>Bacteria</taxon>
        <taxon>Bacillati</taxon>
        <taxon>Actinomycetota</taxon>
        <taxon>Actinomycetes</taxon>
        <taxon>Bifidobacteriales</taxon>
        <taxon>Bifidobacteriaceae</taxon>
        <taxon>Bifidobacterium</taxon>
    </lineage>
</organism>
<protein>
    <submittedName>
        <fullName evidence="1">Uncharacterized protein</fullName>
    </submittedName>
</protein>
<sequence>MFNRWESTTTALDKLMMETAQGAQQDSNDHGNLDY</sequence>
<dbReference type="EMBL" id="CP002915">
    <property type="protein sequence ID" value="AEK30960.1"/>
    <property type="molecule type" value="Genomic_DNA"/>
</dbReference>
<dbReference type="Proteomes" id="UP000008394">
    <property type="component" value="Chromosome"/>
</dbReference>